<name>A0A2M7IK99_9BACT</name>
<evidence type="ECO:0000313" key="2">
    <source>
        <dbReference type="Proteomes" id="UP000229238"/>
    </source>
</evidence>
<proteinExistence type="predicted"/>
<dbReference type="InterPro" id="IPR045584">
    <property type="entry name" value="Pilin-like"/>
</dbReference>
<dbReference type="AlphaFoldDB" id="A0A2M7IK99"/>
<accession>A0A2M7IK99</accession>
<reference evidence="2" key="1">
    <citation type="submission" date="2017-09" db="EMBL/GenBank/DDBJ databases">
        <title>Depth-based differentiation of microbial function through sediment-hosted aquifers and enrichment of novel symbionts in the deep terrestrial subsurface.</title>
        <authorList>
            <person name="Probst A.J."/>
            <person name="Ladd B."/>
            <person name="Jarett J.K."/>
            <person name="Geller-Mcgrath D.E."/>
            <person name="Sieber C.M.K."/>
            <person name="Emerson J.B."/>
            <person name="Anantharaman K."/>
            <person name="Thomas B.C."/>
            <person name="Malmstrom R."/>
            <person name="Stieglmeier M."/>
            <person name="Klingl A."/>
            <person name="Woyke T."/>
            <person name="Ryan C.M."/>
            <person name="Banfield J.F."/>
        </authorList>
    </citation>
    <scope>NUCLEOTIDE SEQUENCE [LARGE SCALE GENOMIC DNA]</scope>
</reference>
<evidence type="ECO:0008006" key="3">
    <source>
        <dbReference type="Google" id="ProtNLM"/>
    </source>
</evidence>
<protein>
    <recommendedName>
        <fullName evidence="3">Type II secretion system protein GspG C-terminal domain-containing protein</fullName>
    </recommendedName>
</protein>
<comment type="caution">
    <text evidence="1">The sequence shown here is derived from an EMBL/GenBank/DDBJ whole genome shotgun (WGS) entry which is preliminary data.</text>
</comment>
<dbReference type="Gene3D" id="3.30.700.10">
    <property type="entry name" value="Glycoprotein, Type 4 Pilin"/>
    <property type="match status" value="1"/>
</dbReference>
<sequence>MFKLAELLLTMTAATVIVGGVAVNVPDILNEASDTQKVANLRQIATALELYYSYNDTYPKTNFEGLISELSEGNYLGSLPTTPEKYEYQGLNAGEGYILKTLLETPDSHYSESNYCQTPYYCLKM</sequence>
<dbReference type="Proteomes" id="UP000229238">
    <property type="component" value="Unassembled WGS sequence"/>
</dbReference>
<gene>
    <name evidence="1" type="ORF">COZ92_00990</name>
</gene>
<evidence type="ECO:0000313" key="1">
    <source>
        <dbReference type="EMBL" id="PIW90316.1"/>
    </source>
</evidence>
<dbReference type="EMBL" id="PFHH01000020">
    <property type="protein sequence ID" value="PIW90316.1"/>
    <property type="molecule type" value="Genomic_DNA"/>
</dbReference>
<dbReference type="SUPFAM" id="SSF54523">
    <property type="entry name" value="Pili subunits"/>
    <property type="match status" value="1"/>
</dbReference>
<organism evidence="1 2">
    <name type="scientific">Candidatus Nealsonbacteria bacterium CG_4_8_14_3_um_filter_40_11</name>
    <dbReference type="NCBI Taxonomy" id="1974690"/>
    <lineage>
        <taxon>Bacteria</taxon>
        <taxon>Candidatus Nealsoniibacteriota</taxon>
    </lineage>
</organism>